<comment type="caution">
    <text evidence="3">The sequence shown here is derived from an EMBL/GenBank/DDBJ whole genome shotgun (WGS) entry which is preliminary data.</text>
</comment>
<feature type="region of interest" description="Disordered" evidence="2">
    <location>
        <begin position="846"/>
        <end position="915"/>
    </location>
</feature>
<feature type="compositionally biased region" description="Acidic residues" evidence="2">
    <location>
        <begin position="974"/>
        <end position="983"/>
    </location>
</feature>
<evidence type="ECO:0000313" key="4">
    <source>
        <dbReference type="Proteomes" id="UP000179807"/>
    </source>
</evidence>
<feature type="coiled-coil region" evidence="1">
    <location>
        <begin position="454"/>
        <end position="534"/>
    </location>
</feature>
<feature type="compositionally biased region" description="Acidic residues" evidence="2">
    <location>
        <begin position="1011"/>
        <end position="1021"/>
    </location>
</feature>
<dbReference type="Proteomes" id="UP000179807">
    <property type="component" value="Unassembled WGS sequence"/>
</dbReference>
<dbReference type="GeneID" id="94845760"/>
<dbReference type="VEuPathDB" id="TrichDB:TRFO_36814"/>
<proteinExistence type="predicted"/>
<feature type="compositionally biased region" description="Basic and acidic residues" evidence="2">
    <location>
        <begin position="846"/>
        <end position="883"/>
    </location>
</feature>
<evidence type="ECO:0000256" key="2">
    <source>
        <dbReference type="SAM" id="MobiDB-lite"/>
    </source>
</evidence>
<feature type="coiled-coil region" evidence="1">
    <location>
        <begin position="594"/>
        <end position="628"/>
    </location>
</feature>
<accession>A0A1J4JFG5</accession>
<keyword evidence="4" id="KW-1185">Reference proteome</keyword>
<feature type="compositionally biased region" description="Basic and acidic residues" evidence="2">
    <location>
        <begin position="963"/>
        <end position="973"/>
    </location>
</feature>
<name>A0A1J4JFG5_9EUKA</name>
<gene>
    <name evidence="3" type="ORF">TRFO_36814</name>
</gene>
<dbReference type="EMBL" id="MLAK01001141">
    <property type="protein sequence ID" value="OHS97031.1"/>
    <property type="molecule type" value="Genomic_DNA"/>
</dbReference>
<organism evidence="3 4">
    <name type="scientific">Tritrichomonas foetus</name>
    <dbReference type="NCBI Taxonomy" id="1144522"/>
    <lineage>
        <taxon>Eukaryota</taxon>
        <taxon>Metamonada</taxon>
        <taxon>Parabasalia</taxon>
        <taxon>Tritrichomonadida</taxon>
        <taxon>Tritrichomonadidae</taxon>
        <taxon>Tritrichomonas</taxon>
    </lineage>
</organism>
<dbReference type="AlphaFoldDB" id="A0A1J4JFG5"/>
<dbReference type="RefSeq" id="XP_068350168.1">
    <property type="nucleotide sequence ID" value="XM_068511056.1"/>
</dbReference>
<keyword evidence="1" id="KW-0175">Coiled coil</keyword>
<sequence length="1021" mass="119750">MNGNERYSSLETIFDDHKESLLEMFKAIYEKIISNVAKYNSPESIQRFIEKSVKDISISEREQFIFYLITIIEELSKLTHSKDPNFIARIKEDVKHFNDQYDSEGQLSLILTKYFSQPGVPLQTPKIKAFFPYLLGFSYESTMMRSMLFDLRKVIIDTLKEFSSYVENIKKETTKSFHHLIKTTIRDNTKKIEEVYRQKLNKVNIENENLKLKIEGELIQIINSINSINNVNSFNSQGDLQTCFISLSEIRKQAKNVMNSIRQTNIPELSINGKEQSDLYRSLHDKISSEYSDKVQLTSELKEKNSLILNLRSQISDLKSELLRTTLEHSNSALLGSPNQFIDERISDSHSASSIHSKQSSSSVLITKEMQTEPVNDQSNNFLLQMIEVLKQKNTKKKNTINLLKEQLQSLTAKLEVLTKRTKKLQEKVSTVNKTPELFDTVLYAKGSLLLEEITDRTNSLIESENKIKELEKENRQLVNQMEILQESNSITSKQVARLKEDISNIQNSSINDLNELSQELEEKQQIIREQADKLVQFDKYSQKIEKYKQYKAQYNLIYARHQNLKAAVKQNQIEIQQMWEKNNRINKKLKIRLIDLKQKVDQNQDIIQQLTHENQSLTNKIENSRTSITSCDTQTENDSYKSLIFDLFIVLFNEELDENRDINELILTKKFDENYERIQQRIFNKIEDLKENNIEAIKQKLVDRFPKLFSHESSIEQSLQTIIFNSKYQVKQLKQDSKMYEEQYFNIQDDLIRTSEHYMELISRIGEFLSFRDENQIPLQIEKLLDEMNNVTTAQENINDQKKVVNINDTLSDFADDEFIRESGVDHAIDQEKKVIQDDSNCDKKVGTRVTEHEPSNRWEEEDKSEEKDIQLEVVDEYRSEGEMNQSGVDDKLRDESEELKEEESNWEEEETNKEFSFAKNKIILDMLREIEEEDEEDENSISIKSYDKKSHSSTIQSFLDENNKSDNRKEEEESTNIDEENINSIKSCGEKSYSSSISFLDQIRKPMVEEEEEELDFEE</sequence>
<feature type="compositionally biased region" description="Acidic residues" evidence="2">
    <location>
        <begin position="897"/>
        <end position="913"/>
    </location>
</feature>
<feature type="coiled-coil region" evidence="1">
    <location>
        <begin position="387"/>
        <end position="428"/>
    </location>
</feature>
<reference evidence="3" key="1">
    <citation type="submission" date="2016-10" db="EMBL/GenBank/DDBJ databases">
        <authorList>
            <person name="Benchimol M."/>
            <person name="Almeida L.G."/>
            <person name="Vasconcelos A.T."/>
            <person name="Perreira-Neves A."/>
            <person name="Rosa I.A."/>
            <person name="Tasca T."/>
            <person name="Bogo M.R."/>
            <person name="de Souza W."/>
        </authorList>
    </citation>
    <scope>NUCLEOTIDE SEQUENCE [LARGE SCALE GENOMIC DNA]</scope>
    <source>
        <strain evidence="3">K</strain>
    </source>
</reference>
<evidence type="ECO:0000256" key="1">
    <source>
        <dbReference type="SAM" id="Coils"/>
    </source>
</evidence>
<feature type="region of interest" description="Disordered" evidence="2">
    <location>
        <begin position="933"/>
        <end position="1021"/>
    </location>
</feature>
<protein>
    <submittedName>
        <fullName evidence="3">Uncharacterized protein</fullName>
    </submittedName>
</protein>
<evidence type="ECO:0000313" key="3">
    <source>
        <dbReference type="EMBL" id="OHS97031.1"/>
    </source>
</evidence>